<evidence type="ECO:0008006" key="4">
    <source>
        <dbReference type="Google" id="ProtNLM"/>
    </source>
</evidence>
<keyword evidence="3" id="KW-1185">Reference proteome</keyword>
<sequence>MESRFLNCMRDLYLHQLISKATRFRTSQKSNILDLILVHDKDVVAKIDYYSPIGNSDHIVLVFILRHTWNLVIKRAKQKYNFNKGEYDKMRVYIRTELSKEMCVFKQVYNVVKLNEAWRAQVKELVDETKEKEKVESGVYIYRVRGIPGKMRIVKLLAKRV</sequence>
<evidence type="ECO:0000313" key="3">
    <source>
        <dbReference type="Proteomes" id="UP000015101"/>
    </source>
</evidence>
<dbReference type="PANTHER" id="PTHR33395">
    <property type="entry name" value="TRANSCRIPTASE, PUTATIVE-RELATED-RELATED"/>
    <property type="match status" value="1"/>
</dbReference>
<dbReference type="EnsemblMetazoa" id="HelroT164065">
    <property type="protein sequence ID" value="HelroP164065"/>
    <property type="gene ID" value="HelroG164065"/>
</dbReference>
<dbReference type="OrthoDB" id="6152807at2759"/>
<reference evidence="2" key="3">
    <citation type="submission" date="2015-06" db="UniProtKB">
        <authorList>
            <consortium name="EnsemblMetazoa"/>
        </authorList>
    </citation>
    <scope>IDENTIFICATION</scope>
</reference>
<dbReference type="GeneID" id="20200351"/>
<dbReference type="InParanoid" id="T1EUV1"/>
<dbReference type="STRING" id="6412.T1EUV1"/>
<gene>
    <name evidence="2" type="primary">20200351</name>
    <name evidence="1" type="ORF">HELRODRAFT_164065</name>
</gene>
<dbReference type="PANTHER" id="PTHR33395:SF21">
    <property type="entry name" value="PERICARDIN"/>
    <property type="match status" value="1"/>
</dbReference>
<evidence type="ECO:0000313" key="1">
    <source>
        <dbReference type="EMBL" id="ESN94258.1"/>
    </source>
</evidence>
<evidence type="ECO:0000313" key="2">
    <source>
        <dbReference type="EnsemblMetazoa" id="HelroP164065"/>
    </source>
</evidence>
<dbReference type="RefSeq" id="XP_009027360.1">
    <property type="nucleotide sequence ID" value="XM_009029112.1"/>
</dbReference>
<dbReference type="AlphaFoldDB" id="T1EUV1"/>
<protein>
    <recommendedName>
        <fullName evidence="4">Endonuclease/exonuclease/phosphatase domain-containing protein</fullName>
    </recommendedName>
</protein>
<dbReference type="CTD" id="20200351"/>
<reference evidence="3" key="1">
    <citation type="submission" date="2012-12" db="EMBL/GenBank/DDBJ databases">
        <authorList>
            <person name="Hellsten U."/>
            <person name="Grimwood J."/>
            <person name="Chapman J.A."/>
            <person name="Shapiro H."/>
            <person name="Aerts A."/>
            <person name="Otillar R.P."/>
            <person name="Terry A.Y."/>
            <person name="Boore J.L."/>
            <person name="Simakov O."/>
            <person name="Marletaz F."/>
            <person name="Cho S.-J."/>
            <person name="Edsinger-Gonzales E."/>
            <person name="Havlak P."/>
            <person name="Kuo D.-H."/>
            <person name="Larsson T."/>
            <person name="Lv J."/>
            <person name="Arendt D."/>
            <person name="Savage R."/>
            <person name="Osoegawa K."/>
            <person name="de Jong P."/>
            <person name="Lindberg D.R."/>
            <person name="Seaver E.C."/>
            <person name="Weisblat D.A."/>
            <person name="Putnam N.H."/>
            <person name="Grigoriev I.V."/>
            <person name="Rokhsar D.S."/>
        </authorList>
    </citation>
    <scope>NUCLEOTIDE SEQUENCE</scope>
</reference>
<dbReference type="KEGG" id="hro:HELRODRAFT_164065"/>
<name>T1EUV1_HELRO</name>
<organism evidence="2 3">
    <name type="scientific">Helobdella robusta</name>
    <name type="common">Californian leech</name>
    <dbReference type="NCBI Taxonomy" id="6412"/>
    <lineage>
        <taxon>Eukaryota</taxon>
        <taxon>Metazoa</taxon>
        <taxon>Spiralia</taxon>
        <taxon>Lophotrochozoa</taxon>
        <taxon>Annelida</taxon>
        <taxon>Clitellata</taxon>
        <taxon>Hirudinea</taxon>
        <taxon>Rhynchobdellida</taxon>
        <taxon>Glossiphoniidae</taxon>
        <taxon>Helobdella</taxon>
    </lineage>
</organism>
<dbReference type="Proteomes" id="UP000015101">
    <property type="component" value="Unassembled WGS sequence"/>
</dbReference>
<proteinExistence type="predicted"/>
<dbReference type="EMBL" id="AMQM01001524">
    <property type="status" value="NOT_ANNOTATED_CDS"/>
    <property type="molecule type" value="Genomic_DNA"/>
</dbReference>
<dbReference type="EMBL" id="AMQM01001523">
    <property type="status" value="NOT_ANNOTATED_CDS"/>
    <property type="molecule type" value="Genomic_DNA"/>
</dbReference>
<dbReference type="EMBL" id="KB097571">
    <property type="protein sequence ID" value="ESN94258.1"/>
    <property type="molecule type" value="Genomic_DNA"/>
</dbReference>
<accession>T1EUV1</accession>
<reference evidence="1 3" key="2">
    <citation type="journal article" date="2013" name="Nature">
        <title>Insights into bilaterian evolution from three spiralian genomes.</title>
        <authorList>
            <person name="Simakov O."/>
            <person name="Marletaz F."/>
            <person name="Cho S.J."/>
            <person name="Edsinger-Gonzales E."/>
            <person name="Havlak P."/>
            <person name="Hellsten U."/>
            <person name="Kuo D.H."/>
            <person name="Larsson T."/>
            <person name="Lv J."/>
            <person name="Arendt D."/>
            <person name="Savage R."/>
            <person name="Osoegawa K."/>
            <person name="de Jong P."/>
            <person name="Grimwood J."/>
            <person name="Chapman J.A."/>
            <person name="Shapiro H."/>
            <person name="Aerts A."/>
            <person name="Otillar R.P."/>
            <person name="Terry A.Y."/>
            <person name="Boore J.L."/>
            <person name="Grigoriev I.V."/>
            <person name="Lindberg D.R."/>
            <person name="Seaver E.C."/>
            <person name="Weisblat D.A."/>
            <person name="Putnam N.H."/>
            <person name="Rokhsar D.S."/>
        </authorList>
    </citation>
    <scope>NUCLEOTIDE SEQUENCE</scope>
</reference>
<dbReference type="HOGENOM" id="CLU_1645574_0_0_1"/>